<keyword evidence="3" id="KW-1185">Reference proteome</keyword>
<dbReference type="Pfam" id="PF04445">
    <property type="entry name" value="SAM_MT"/>
    <property type="match status" value="1"/>
</dbReference>
<protein>
    <recommendedName>
        <fullName evidence="1">Ribosomal RNA small subunit methyltransferase J</fullName>
        <ecNumber evidence="1">2.1.1.242</ecNumber>
    </recommendedName>
    <alternativeName>
        <fullName evidence="1">16S rRNA m2G1516 methyltransferase</fullName>
    </alternativeName>
    <alternativeName>
        <fullName evidence="1">rRNA (guanine-N(2)-)-methyltransferase</fullName>
    </alternativeName>
</protein>
<dbReference type="PANTHER" id="PTHR36112:SF1">
    <property type="entry name" value="RIBOSOMAL RNA SMALL SUBUNIT METHYLTRANSFERASE J"/>
    <property type="match status" value="1"/>
</dbReference>
<feature type="binding site" evidence="1">
    <location>
        <position position="189"/>
    </location>
    <ligand>
        <name>S-adenosyl-L-methionine</name>
        <dbReference type="ChEBI" id="CHEBI:59789"/>
    </ligand>
</feature>
<comment type="caution">
    <text evidence="1">Lacks conserved residue(s) required for the propagation of feature annotation.</text>
</comment>
<dbReference type="HAMAP" id="MF_01523">
    <property type="entry name" value="16SrRNA_methyltr_J"/>
    <property type="match status" value="1"/>
</dbReference>
<feature type="binding site" evidence="1">
    <location>
        <begin position="117"/>
        <end position="118"/>
    </location>
    <ligand>
        <name>S-adenosyl-L-methionine</name>
        <dbReference type="ChEBI" id="CHEBI:59789"/>
    </ligand>
</feature>
<dbReference type="Proteomes" id="UP001203338">
    <property type="component" value="Unassembled WGS sequence"/>
</dbReference>
<evidence type="ECO:0000313" key="2">
    <source>
        <dbReference type="EMBL" id="MCL6270946.1"/>
    </source>
</evidence>
<evidence type="ECO:0000313" key="3">
    <source>
        <dbReference type="Proteomes" id="UP001203338"/>
    </source>
</evidence>
<organism evidence="2 3">
    <name type="scientific">Parendozoicomonas callyspongiae</name>
    <dbReference type="NCBI Taxonomy" id="2942213"/>
    <lineage>
        <taxon>Bacteria</taxon>
        <taxon>Pseudomonadati</taxon>
        <taxon>Pseudomonadota</taxon>
        <taxon>Gammaproteobacteria</taxon>
        <taxon>Oceanospirillales</taxon>
        <taxon>Endozoicomonadaceae</taxon>
        <taxon>Parendozoicomonas</taxon>
    </lineage>
</organism>
<sequence length="269" mass="28896">MSVNSDLSPLVILATPETDGEQLAQLVEVTGLPVIEGESPKAIRDQRLVLWYSPAGLALQQTGKGAPGPVVVDFVGGAVGHRRKFGGGKSQSIVKAVGVADTSRQLSVLDATAGLGRDAFVLATMGCRVTMIERSVVVRALLADGLRRASEDSEAAPIIARMTLAAGNAPELMEQFLQKDQSFDVVYLDPMFPHRDKSAAVKKEMKLFQTLLGPDMDADALLQPALSLAEHRVVVKRPKKAPELAETEPGYRLEGKSGRFDIYPLKRLA</sequence>
<keyword evidence="1" id="KW-0949">S-adenosyl-L-methionine</keyword>
<dbReference type="RefSeq" id="WP_249700254.1">
    <property type="nucleotide sequence ID" value="NZ_JAMFLX010000018.1"/>
</dbReference>
<comment type="catalytic activity">
    <reaction evidence="1">
        <text>guanosine(1516) in 16S rRNA + S-adenosyl-L-methionine = N(2)-methylguanosine(1516) in 16S rRNA + S-adenosyl-L-homocysteine + H(+)</text>
        <dbReference type="Rhea" id="RHEA:43220"/>
        <dbReference type="Rhea" id="RHEA-COMP:10412"/>
        <dbReference type="Rhea" id="RHEA-COMP:10413"/>
        <dbReference type="ChEBI" id="CHEBI:15378"/>
        <dbReference type="ChEBI" id="CHEBI:57856"/>
        <dbReference type="ChEBI" id="CHEBI:59789"/>
        <dbReference type="ChEBI" id="CHEBI:74269"/>
        <dbReference type="ChEBI" id="CHEBI:74481"/>
        <dbReference type="EC" id="2.1.1.242"/>
    </reaction>
</comment>
<keyword evidence="1" id="KW-0963">Cytoplasm</keyword>
<dbReference type="Gene3D" id="3.40.50.150">
    <property type="entry name" value="Vaccinia Virus protein VP39"/>
    <property type="match status" value="1"/>
</dbReference>
<comment type="similarity">
    <text evidence="1">Belongs to the methyltransferase superfamily. RsmJ family.</text>
</comment>
<comment type="function">
    <text evidence="1">Specifically methylates the guanosine in position 1516 of 16S rRNA.</text>
</comment>
<dbReference type="GO" id="GO:0032259">
    <property type="term" value="P:methylation"/>
    <property type="evidence" value="ECO:0007669"/>
    <property type="project" value="UniProtKB-KW"/>
</dbReference>
<dbReference type="SUPFAM" id="SSF53335">
    <property type="entry name" value="S-adenosyl-L-methionine-dependent methyltransferases"/>
    <property type="match status" value="1"/>
</dbReference>
<reference evidence="2 3" key="1">
    <citation type="submission" date="2022-05" db="EMBL/GenBank/DDBJ databases">
        <authorList>
            <person name="Park J.-S."/>
        </authorList>
    </citation>
    <scope>NUCLEOTIDE SEQUENCE [LARGE SCALE GENOMIC DNA]</scope>
    <source>
        <strain evidence="2 3">2012CJ34-2</strain>
    </source>
</reference>
<name>A0ABT0PI68_9GAMM</name>
<feature type="binding site" evidence="1">
    <location>
        <begin position="133"/>
        <end position="134"/>
    </location>
    <ligand>
        <name>S-adenosyl-L-methionine</name>
        <dbReference type="ChEBI" id="CHEBI:59789"/>
    </ligand>
</feature>
<keyword evidence="1" id="KW-0808">Transferase</keyword>
<proteinExistence type="inferred from homology"/>
<keyword evidence="1" id="KW-0698">rRNA processing</keyword>
<dbReference type="GO" id="GO:0008168">
    <property type="term" value="F:methyltransferase activity"/>
    <property type="evidence" value="ECO:0007669"/>
    <property type="project" value="UniProtKB-KW"/>
</dbReference>
<comment type="subcellular location">
    <subcellularLocation>
        <location evidence="1">Cytoplasm</location>
    </subcellularLocation>
</comment>
<keyword evidence="1 2" id="KW-0489">Methyltransferase</keyword>
<dbReference type="InterPro" id="IPR029063">
    <property type="entry name" value="SAM-dependent_MTases_sf"/>
</dbReference>
<accession>A0ABT0PI68</accession>
<dbReference type="EC" id="2.1.1.242" evidence="1"/>
<evidence type="ECO:0000256" key="1">
    <source>
        <dbReference type="HAMAP-Rule" id="MF_01523"/>
    </source>
</evidence>
<dbReference type="PANTHER" id="PTHR36112">
    <property type="entry name" value="RIBOSOMAL RNA SMALL SUBUNIT METHYLTRANSFERASE J"/>
    <property type="match status" value="1"/>
</dbReference>
<dbReference type="InterPro" id="IPR007536">
    <property type="entry name" value="16SrRNA_methylTrfase_J"/>
</dbReference>
<dbReference type="EMBL" id="JAMFLX010000018">
    <property type="protein sequence ID" value="MCL6270946.1"/>
    <property type="molecule type" value="Genomic_DNA"/>
</dbReference>
<dbReference type="CDD" id="cd02440">
    <property type="entry name" value="AdoMet_MTases"/>
    <property type="match status" value="1"/>
</dbReference>
<gene>
    <name evidence="1" type="primary">rsmJ</name>
    <name evidence="2" type="ORF">M3P05_13530</name>
</gene>
<comment type="caution">
    <text evidence="2">The sequence shown here is derived from an EMBL/GenBank/DDBJ whole genome shotgun (WGS) entry which is preliminary data.</text>
</comment>